<comment type="caution">
    <text evidence="1">The sequence shown here is derived from an EMBL/GenBank/DDBJ whole genome shotgun (WGS) entry which is preliminary data.</text>
</comment>
<sequence length="96" mass="10799">MSAIQTPSPQIEMYVDRVLRMIEGMGNVCLENGNEDAIMGISHELAGFVRFAKMNGDDTTFSKTLDAMFSIRESAPPRTLRDLAKKTLEQLDIKYQ</sequence>
<dbReference type="RefSeq" id="WP_274924927.1">
    <property type="nucleotide sequence ID" value="NZ_JAKELO010000002.1"/>
</dbReference>
<name>A0A9Q4KVG2_9EURY</name>
<dbReference type="EMBL" id="JAKELO010000002">
    <property type="protein sequence ID" value="MDE4908295.1"/>
    <property type="molecule type" value="Genomic_DNA"/>
</dbReference>
<gene>
    <name evidence="1" type="ORF">L0665_06685</name>
</gene>
<organism evidence="1 2">
    <name type="scientific">Methanogenium marinum</name>
    <dbReference type="NCBI Taxonomy" id="348610"/>
    <lineage>
        <taxon>Archaea</taxon>
        <taxon>Methanobacteriati</taxon>
        <taxon>Methanobacteriota</taxon>
        <taxon>Stenosarchaea group</taxon>
        <taxon>Methanomicrobia</taxon>
        <taxon>Methanomicrobiales</taxon>
        <taxon>Methanomicrobiaceae</taxon>
        <taxon>Methanogenium</taxon>
    </lineage>
</organism>
<accession>A0A9Q4KVG2</accession>
<dbReference type="AlphaFoldDB" id="A0A9Q4KVG2"/>
<reference evidence="1" key="1">
    <citation type="submission" date="2022-01" db="EMBL/GenBank/DDBJ databases">
        <title>Draft genome of Methanogenium marinum DSM 15558.</title>
        <authorList>
            <person name="Chen S.-C."/>
            <person name="You Y.-T."/>
        </authorList>
    </citation>
    <scope>NUCLEOTIDE SEQUENCE</scope>
    <source>
        <strain evidence="1">DSM 15558</strain>
    </source>
</reference>
<evidence type="ECO:0000313" key="2">
    <source>
        <dbReference type="Proteomes" id="UP001143747"/>
    </source>
</evidence>
<protein>
    <submittedName>
        <fullName evidence="1">Uncharacterized protein</fullName>
    </submittedName>
</protein>
<evidence type="ECO:0000313" key="1">
    <source>
        <dbReference type="EMBL" id="MDE4908295.1"/>
    </source>
</evidence>
<proteinExistence type="predicted"/>
<dbReference type="Proteomes" id="UP001143747">
    <property type="component" value="Unassembled WGS sequence"/>
</dbReference>
<keyword evidence="2" id="KW-1185">Reference proteome</keyword>